<reference evidence="1 2" key="1">
    <citation type="journal article" date="2019" name="Int. J. Syst. Evol. Microbiol.">
        <title>The Global Catalogue of Microorganisms (GCM) 10K type strain sequencing project: providing services to taxonomists for standard genome sequencing and annotation.</title>
        <authorList>
            <consortium name="The Broad Institute Genomics Platform"/>
            <consortium name="The Broad Institute Genome Sequencing Center for Infectious Disease"/>
            <person name="Wu L."/>
            <person name="Ma J."/>
        </authorList>
    </citation>
    <scope>NUCLEOTIDE SEQUENCE [LARGE SCALE GENOMIC DNA]</scope>
    <source>
        <strain evidence="1 2">JCM 13595</strain>
    </source>
</reference>
<evidence type="ECO:0000313" key="1">
    <source>
        <dbReference type="EMBL" id="GAA2043510.1"/>
    </source>
</evidence>
<name>A0ABN2UUR1_9MICC</name>
<sequence length="60" mass="6562">MPVLCDTPEPITNFRSLSAQSLSRLCWGPEAAVASIIIRFPAGDHAFGVCWLLLLRLHLG</sequence>
<accession>A0ABN2UUR1</accession>
<comment type="caution">
    <text evidence="1">The sequence shown here is derived from an EMBL/GenBank/DDBJ whole genome shotgun (WGS) entry which is preliminary data.</text>
</comment>
<dbReference type="Proteomes" id="UP001501461">
    <property type="component" value="Unassembled WGS sequence"/>
</dbReference>
<protein>
    <submittedName>
        <fullName evidence="1">Uncharacterized protein</fullName>
    </submittedName>
</protein>
<evidence type="ECO:0000313" key="2">
    <source>
        <dbReference type="Proteomes" id="UP001501461"/>
    </source>
</evidence>
<dbReference type="EMBL" id="BAAAMN010000049">
    <property type="protein sequence ID" value="GAA2043510.1"/>
    <property type="molecule type" value="Genomic_DNA"/>
</dbReference>
<gene>
    <name evidence="1" type="ORF">GCM10009720_25510</name>
</gene>
<keyword evidence="2" id="KW-1185">Reference proteome</keyword>
<organism evidence="1 2">
    <name type="scientific">Yaniella flava</name>
    <dbReference type="NCBI Taxonomy" id="287930"/>
    <lineage>
        <taxon>Bacteria</taxon>
        <taxon>Bacillati</taxon>
        <taxon>Actinomycetota</taxon>
        <taxon>Actinomycetes</taxon>
        <taxon>Micrococcales</taxon>
        <taxon>Micrococcaceae</taxon>
        <taxon>Yaniella</taxon>
    </lineage>
</organism>
<proteinExistence type="predicted"/>